<proteinExistence type="predicted"/>
<gene>
    <name evidence="1" type="ORF">J2Z44_004330</name>
</gene>
<dbReference type="EMBL" id="JAGGLL010000079">
    <property type="protein sequence ID" value="MBP2024456.1"/>
    <property type="molecule type" value="Genomic_DNA"/>
</dbReference>
<sequence>MLKSWSIHADYQQFLISNLSSFYKTFPKRVVEFESSKSKLYCLDLDILFEILKPYYSNKGSPVTLQPEIFRSFSLMLFLQEASITNWVNKLHNDDLLANCIRCNHGKTPSIGAHYYFISKLWGTDLALDRINQKKLHHYKKKPSKIKSPFKNNKQPSKRLGVVQRISDSYSKNRTFSRRSENLLQTISTIVAVEPSFKLNLIRKDNLTLPGDYTSVHSHASYYDTKVCDCRDKSIYNCKCTRRLYDIDATWGWDSHENS</sequence>
<evidence type="ECO:0000313" key="2">
    <source>
        <dbReference type="Proteomes" id="UP001519308"/>
    </source>
</evidence>
<keyword evidence="2" id="KW-1185">Reference proteome</keyword>
<organism evidence="1 2">
    <name type="scientific">Clostridium punense</name>
    <dbReference type="NCBI Taxonomy" id="1054297"/>
    <lineage>
        <taxon>Bacteria</taxon>
        <taxon>Bacillati</taxon>
        <taxon>Bacillota</taxon>
        <taxon>Clostridia</taxon>
        <taxon>Eubacteriales</taxon>
        <taxon>Clostridiaceae</taxon>
        <taxon>Clostridium</taxon>
    </lineage>
</organism>
<dbReference type="Proteomes" id="UP001519308">
    <property type="component" value="Unassembled WGS sequence"/>
</dbReference>
<reference evidence="1 2" key="1">
    <citation type="submission" date="2021-03" db="EMBL/GenBank/DDBJ databases">
        <title>Genomic Encyclopedia of Type Strains, Phase IV (KMG-IV): sequencing the most valuable type-strain genomes for metagenomic binning, comparative biology and taxonomic classification.</title>
        <authorList>
            <person name="Goeker M."/>
        </authorList>
    </citation>
    <scope>NUCLEOTIDE SEQUENCE [LARGE SCALE GENOMIC DNA]</scope>
    <source>
        <strain evidence="1 2">DSM 28650</strain>
    </source>
</reference>
<comment type="caution">
    <text evidence="1">The sequence shown here is derived from an EMBL/GenBank/DDBJ whole genome shotgun (WGS) entry which is preliminary data.</text>
</comment>
<name>A0ABS4KB29_9CLOT</name>
<protein>
    <submittedName>
        <fullName evidence="1">Uncharacterized protein</fullName>
    </submittedName>
</protein>
<dbReference type="RefSeq" id="WP_021282552.1">
    <property type="nucleotide sequence ID" value="NZ_JAGGLL010000079.1"/>
</dbReference>
<evidence type="ECO:0000313" key="1">
    <source>
        <dbReference type="EMBL" id="MBP2024456.1"/>
    </source>
</evidence>
<accession>A0ABS4KB29</accession>